<dbReference type="PRINTS" id="PR00195">
    <property type="entry name" value="DYNAMIN"/>
</dbReference>
<reference evidence="6" key="4">
    <citation type="submission" date="2025-05" db="UniProtKB">
        <authorList>
            <consortium name="EnsemblFungi"/>
        </authorList>
    </citation>
    <scope>IDENTIFICATION</scope>
    <source>
        <strain evidence="6">isolate 1-1 / race 1 (BBBD)</strain>
    </source>
</reference>
<dbReference type="SUPFAM" id="SSF52540">
    <property type="entry name" value="P-loop containing nucleoside triphosphate hydrolases"/>
    <property type="match status" value="1"/>
</dbReference>
<dbReference type="InterPro" id="IPR001401">
    <property type="entry name" value="Dynamin_GTPase"/>
</dbReference>
<dbReference type="EMBL" id="ADAS02000022">
    <property type="protein sequence ID" value="OAV96084.1"/>
    <property type="molecule type" value="Genomic_DNA"/>
</dbReference>
<accession>A0A180GU82</accession>
<dbReference type="Proteomes" id="UP000005240">
    <property type="component" value="Unassembled WGS sequence"/>
</dbReference>
<dbReference type="GO" id="GO:0008017">
    <property type="term" value="F:microtubule binding"/>
    <property type="evidence" value="ECO:0007669"/>
    <property type="project" value="TreeGrafter"/>
</dbReference>
<dbReference type="GO" id="GO:0016020">
    <property type="term" value="C:membrane"/>
    <property type="evidence" value="ECO:0007669"/>
    <property type="project" value="TreeGrafter"/>
</dbReference>
<feature type="region of interest" description="Disordered" evidence="3">
    <location>
        <begin position="1"/>
        <end position="26"/>
    </location>
</feature>
<dbReference type="Pfam" id="PF00350">
    <property type="entry name" value="Dynamin_N"/>
    <property type="match status" value="1"/>
</dbReference>
<organism evidence="5">
    <name type="scientific">Puccinia triticina (isolate 1-1 / race 1 (BBBD))</name>
    <name type="common">Brown leaf rust fungus</name>
    <dbReference type="NCBI Taxonomy" id="630390"/>
    <lineage>
        <taxon>Eukaryota</taxon>
        <taxon>Fungi</taxon>
        <taxon>Dikarya</taxon>
        <taxon>Basidiomycota</taxon>
        <taxon>Pucciniomycotina</taxon>
        <taxon>Pucciniomycetes</taxon>
        <taxon>Pucciniales</taxon>
        <taxon>Pucciniaceae</taxon>
        <taxon>Puccinia</taxon>
    </lineage>
</organism>
<keyword evidence="2" id="KW-0342">GTP-binding</keyword>
<keyword evidence="7" id="KW-1185">Reference proteome</keyword>
<dbReference type="Pfam" id="PF01031">
    <property type="entry name" value="Dynamin_M"/>
    <property type="match status" value="1"/>
</dbReference>
<sequence length="649" mass="72791">MSSQLNTSPSRPRRAIRRAPRHMSSSAEYLADPTNFPCAGGTTCRRQINGVAPQLSMDEDGTTISCPRSLLDKVDEIRKLGLASTIPLPQIAVVGDQSSGKSALLEYISGVTFPKDAGMCTCFVTQVMMRSATEFSARVLVNGEVHPQLKAPQSRDDVAAVIENAKALFKGTKNRSIYDEILTVELNGPELPMLTLVDLPGYVHTHAVGQSETIVQEIAKLVETYIAEPRTIVLAVIPANHDFVNNVAISYIRRFDEAGKRTLCVLTKPDLLDRGTEGPVFEILSGKLWHLSRGYHIIKNKGYEDCRAGDPREGTLKKESAFFERPPWSSIPVTQRGIQSLIEKLTDTLTDQVEKELSGIRKDIIQRKETLSAQLEALGPAIATDLEKSMSIQRNINHVMQQFKYLVDGHYGAGDFSEEHYLRSLVRDVSTQRGVYKKIIAITNQATESLDVRSIMRATRGRELKGMVPLEAFVILCKRVVEQWLSVTQGHIAKVCQIAMNTLAQVIGQRCDQILVNYFSERMMEFVHQQKKIMDHDAHEVLDDEINQPSTLQDTDFAKKWGVEGSAEDVQMRTILRSYCLTAASRYVDAICLYVVERRLFKNCDERGIKWFTNDPTALSRFREPRQTAKLRESLPVQIQQLEAAIARL</sequence>
<gene>
    <name evidence="5" type="ORF">PTTG_11907</name>
</gene>
<dbReference type="InterPro" id="IPR022812">
    <property type="entry name" value="Dynamin"/>
</dbReference>
<dbReference type="GO" id="GO:0006897">
    <property type="term" value="P:endocytosis"/>
    <property type="evidence" value="ECO:0007669"/>
    <property type="project" value="TreeGrafter"/>
</dbReference>
<dbReference type="GO" id="GO:0003924">
    <property type="term" value="F:GTPase activity"/>
    <property type="evidence" value="ECO:0007669"/>
    <property type="project" value="InterPro"/>
</dbReference>
<evidence type="ECO:0000256" key="2">
    <source>
        <dbReference type="ARBA" id="ARBA00023134"/>
    </source>
</evidence>
<dbReference type="InterPro" id="IPR027417">
    <property type="entry name" value="P-loop_NTPase"/>
</dbReference>
<dbReference type="PANTHER" id="PTHR11566">
    <property type="entry name" value="DYNAMIN"/>
    <property type="match status" value="1"/>
</dbReference>
<evidence type="ECO:0000313" key="7">
    <source>
        <dbReference type="Proteomes" id="UP000005240"/>
    </source>
</evidence>
<dbReference type="GO" id="GO:0000266">
    <property type="term" value="P:mitochondrial fission"/>
    <property type="evidence" value="ECO:0007669"/>
    <property type="project" value="TreeGrafter"/>
</dbReference>
<dbReference type="CDD" id="cd08771">
    <property type="entry name" value="DLP_1"/>
    <property type="match status" value="1"/>
</dbReference>
<dbReference type="GO" id="GO:0048312">
    <property type="term" value="P:intracellular distribution of mitochondria"/>
    <property type="evidence" value="ECO:0007669"/>
    <property type="project" value="TreeGrafter"/>
</dbReference>
<name>A0A180GU82_PUCT1</name>
<dbReference type="SMART" id="SM00053">
    <property type="entry name" value="DYNc"/>
    <property type="match status" value="1"/>
</dbReference>
<reference evidence="6 7" key="3">
    <citation type="journal article" date="2017" name="G3 (Bethesda)">
        <title>Comparative analysis highlights variable genome content of wheat rusts and divergence of the mating loci.</title>
        <authorList>
            <person name="Cuomo C.A."/>
            <person name="Bakkeren G."/>
            <person name="Khalil H.B."/>
            <person name="Panwar V."/>
            <person name="Joly D."/>
            <person name="Linning R."/>
            <person name="Sakthikumar S."/>
            <person name="Song X."/>
            <person name="Adiconis X."/>
            <person name="Fan L."/>
            <person name="Goldberg J.M."/>
            <person name="Levin J.Z."/>
            <person name="Young S."/>
            <person name="Zeng Q."/>
            <person name="Anikster Y."/>
            <person name="Bruce M."/>
            <person name="Wang M."/>
            <person name="Yin C."/>
            <person name="McCallum B."/>
            <person name="Szabo L.J."/>
            <person name="Hulbert S."/>
            <person name="Chen X."/>
            <person name="Fellers J.P."/>
        </authorList>
    </citation>
    <scope>NUCLEOTIDE SEQUENCE</scope>
    <source>
        <strain evidence="6">isolate 1-1 / race 1 (BBBD)</strain>
        <strain evidence="7">Isolate 1-1 / race 1 (BBBD)</strain>
    </source>
</reference>
<dbReference type="EnsemblFungi" id="PTTG_11907-t43_1">
    <property type="protein sequence ID" value="PTTG_11907-t43_1-p1"/>
    <property type="gene ID" value="PTTG_11907"/>
</dbReference>
<dbReference type="InterPro" id="IPR045063">
    <property type="entry name" value="Dynamin_N"/>
</dbReference>
<dbReference type="GO" id="GO:0005874">
    <property type="term" value="C:microtubule"/>
    <property type="evidence" value="ECO:0007669"/>
    <property type="project" value="TreeGrafter"/>
</dbReference>
<dbReference type="InterPro" id="IPR000375">
    <property type="entry name" value="Dynamin_stalk"/>
</dbReference>
<evidence type="ECO:0000313" key="5">
    <source>
        <dbReference type="EMBL" id="OAV96084.1"/>
    </source>
</evidence>
<dbReference type="PROSITE" id="PS51718">
    <property type="entry name" value="G_DYNAMIN_2"/>
    <property type="match status" value="1"/>
</dbReference>
<evidence type="ECO:0000313" key="6">
    <source>
        <dbReference type="EnsemblFungi" id="PTTG_11907-t43_1-p1"/>
    </source>
</evidence>
<dbReference type="GO" id="GO:0005739">
    <property type="term" value="C:mitochondrion"/>
    <property type="evidence" value="ECO:0007669"/>
    <property type="project" value="TreeGrafter"/>
</dbReference>
<reference evidence="5" key="1">
    <citation type="submission" date="2009-11" db="EMBL/GenBank/DDBJ databases">
        <authorList>
            <consortium name="The Broad Institute Genome Sequencing Platform"/>
            <person name="Ward D."/>
            <person name="Feldgarden M."/>
            <person name="Earl A."/>
            <person name="Young S.K."/>
            <person name="Zeng Q."/>
            <person name="Koehrsen M."/>
            <person name="Alvarado L."/>
            <person name="Berlin A."/>
            <person name="Bochicchio J."/>
            <person name="Borenstein D."/>
            <person name="Chapman S.B."/>
            <person name="Chen Z."/>
            <person name="Engels R."/>
            <person name="Freedman E."/>
            <person name="Gellesch M."/>
            <person name="Goldberg J."/>
            <person name="Griggs A."/>
            <person name="Gujja S."/>
            <person name="Heilman E."/>
            <person name="Heiman D."/>
            <person name="Hepburn T."/>
            <person name="Howarth C."/>
            <person name="Jen D."/>
            <person name="Larson L."/>
            <person name="Lewis B."/>
            <person name="Mehta T."/>
            <person name="Park D."/>
            <person name="Pearson M."/>
            <person name="Roberts A."/>
            <person name="Saif S."/>
            <person name="Shea T."/>
            <person name="Shenoy N."/>
            <person name="Sisk P."/>
            <person name="Stolte C."/>
            <person name="Sykes S."/>
            <person name="Thomson T."/>
            <person name="Walk T."/>
            <person name="White J."/>
            <person name="Yandava C."/>
            <person name="Izard J."/>
            <person name="Baranova O.V."/>
            <person name="Blanton J.M."/>
            <person name="Tanner A.C."/>
            <person name="Dewhirst F.E."/>
            <person name="Haas B."/>
            <person name="Nusbaum C."/>
            <person name="Birren B."/>
        </authorList>
    </citation>
    <scope>NUCLEOTIDE SEQUENCE [LARGE SCALE GENOMIC DNA]</scope>
    <source>
        <strain evidence="5">1-1 BBBD Race 1</strain>
    </source>
</reference>
<keyword evidence="1" id="KW-0547">Nucleotide-binding</keyword>
<dbReference type="Gene3D" id="3.40.50.300">
    <property type="entry name" value="P-loop containing nucleotide triphosphate hydrolases"/>
    <property type="match status" value="1"/>
</dbReference>
<dbReference type="AlphaFoldDB" id="A0A180GU82"/>
<dbReference type="GO" id="GO:0005525">
    <property type="term" value="F:GTP binding"/>
    <property type="evidence" value="ECO:0007669"/>
    <property type="project" value="InterPro"/>
</dbReference>
<dbReference type="InterPro" id="IPR030381">
    <property type="entry name" value="G_DYNAMIN_dom"/>
</dbReference>
<protein>
    <submittedName>
        <fullName evidence="6">Dynamin-type G domain-containing protein</fullName>
    </submittedName>
</protein>
<proteinExistence type="predicted"/>
<evidence type="ECO:0000256" key="1">
    <source>
        <dbReference type="ARBA" id="ARBA00022741"/>
    </source>
</evidence>
<dbReference type="OrthoDB" id="2583551at2759"/>
<dbReference type="Gene3D" id="1.20.120.1240">
    <property type="entry name" value="Dynamin, middle domain"/>
    <property type="match status" value="1"/>
</dbReference>
<evidence type="ECO:0000256" key="3">
    <source>
        <dbReference type="SAM" id="MobiDB-lite"/>
    </source>
</evidence>
<feature type="compositionally biased region" description="Basic residues" evidence="3">
    <location>
        <begin position="11"/>
        <end position="21"/>
    </location>
</feature>
<dbReference type="GO" id="GO:0016559">
    <property type="term" value="P:peroxisome fission"/>
    <property type="evidence" value="ECO:0007669"/>
    <property type="project" value="TreeGrafter"/>
</dbReference>
<dbReference type="VEuPathDB" id="FungiDB:PTTG_11907"/>
<evidence type="ECO:0000259" key="4">
    <source>
        <dbReference type="PROSITE" id="PS51718"/>
    </source>
</evidence>
<feature type="domain" description="Dynamin-type G" evidence="4">
    <location>
        <begin position="85"/>
        <end position="362"/>
    </location>
</feature>
<dbReference type="STRING" id="630390.A0A180GU82"/>
<dbReference type="PANTHER" id="PTHR11566:SF21">
    <property type="entry name" value="DYNAMIN RELATED PROTEIN 1, ISOFORM A"/>
    <property type="match status" value="1"/>
</dbReference>
<reference evidence="5" key="2">
    <citation type="submission" date="2016-05" db="EMBL/GenBank/DDBJ databases">
        <title>Comparative analysis highlights variable genome content of wheat rusts and divergence of the mating loci.</title>
        <authorList>
            <person name="Cuomo C.A."/>
            <person name="Bakkeren G."/>
            <person name="Szabo L."/>
            <person name="Khalil H."/>
            <person name="Joly D."/>
            <person name="Goldberg J."/>
            <person name="Young S."/>
            <person name="Zeng Q."/>
            <person name="Fellers J."/>
        </authorList>
    </citation>
    <scope>NUCLEOTIDE SEQUENCE [LARGE SCALE GENOMIC DNA]</scope>
    <source>
        <strain evidence="5">1-1 BBBD Race 1</strain>
    </source>
</reference>